<keyword evidence="3" id="KW-1185">Reference proteome</keyword>
<proteinExistence type="predicted"/>
<dbReference type="RefSeq" id="WP_102756351.1">
    <property type="nucleotide sequence ID" value="NZ_CP025791.1"/>
</dbReference>
<evidence type="ECO:0000313" key="3">
    <source>
        <dbReference type="Proteomes" id="UP000235826"/>
    </source>
</evidence>
<evidence type="ECO:0000313" key="2">
    <source>
        <dbReference type="EMBL" id="AUP79698.1"/>
    </source>
</evidence>
<accession>A0A2K9PSB8</accession>
<keyword evidence="1" id="KW-1133">Transmembrane helix</keyword>
<evidence type="ECO:0000256" key="1">
    <source>
        <dbReference type="SAM" id="Phobius"/>
    </source>
</evidence>
<protein>
    <submittedName>
        <fullName evidence="2">Uncharacterized protein</fullName>
    </submittedName>
</protein>
<dbReference type="KEGG" id="fek:C1H87_13665"/>
<feature type="transmembrane region" description="Helical" evidence="1">
    <location>
        <begin position="12"/>
        <end position="32"/>
    </location>
</feature>
<sequence length="425" mass="47556">MNGLKVKAGALQFTMFITVVIALLLVAFIILVNTHTQFKLQSDFVLETVENTKKGIQHALKNNIRANDTVHINLQDEDYKTVSVYKSYWGLFEKVLSTSKIKKNTVKKIALVGASQPERDRTALYIKENNRPLVVVGETKIKGMVYLPKQGVRTGNISGHSYYGSRLIYGKTRPSNKLPKLLNETLNHIKKSNLNIGNLQQHQFLDLSRSKTYRNSFFNPLQVVYSNTSINLSGISLIGHIVVQSKTKITVDANSNLKDIILIAPIIEIKNHVKGTFQAIATKNLKVGKNCKLDYPSALILNEKEKPISSPTNLQKEKPSINIDKRCNIKGVVAYFGAPMTNNFDAQIVIEENTTVVGEVYCNQNLELKGTIYGSVFTSNFVAKQSGSSYQNHIYNGTIIVDELPEEYIGLPFNNSKKGVAKWLY</sequence>
<keyword evidence="1" id="KW-0812">Transmembrane</keyword>
<dbReference type="EMBL" id="CP025791">
    <property type="protein sequence ID" value="AUP79698.1"/>
    <property type="molecule type" value="Genomic_DNA"/>
</dbReference>
<keyword evidence="1" id="KW-0472">Membrane</keyword>
<gene>
    <name evidence="2" type="ORF">C1H87_13665</name>
</gene>
<dbReference type="Proteomes" id="UP000235826">
    <property type="component" value="Chromosome"/>
</dbReference>
<reference evidence="2 3" key="1">
    <citation type="submission" date="2018-01" db="EMBL/GenBank/DDBJ databases">
        <title>Complete genome sequence of Flavivirga eckloniae ECD14 isolated from seaweed Ecklonia cava.</title>
        <authorList>
            <person name="Lee J.H."/>
            <person name="Baik K.S."/>
            <person name="Seong C.N."/>
        </authorList>
    </citation>
    <scope>NUCLEOTIDE SEQUENCE [LARGE SCALE GENOMIC DNA]</scope>
    <source>
        <strain evidence="2 3">ECD14</strain>
    </source>
</reference>
<name>A0A2K9PSB8_9FLAO</name>
<dbReference type="OrthoDB" id="1004942at2"/>
<organism evidence="2 3">
    <name type="scientific">Flavivirga eckloniae</name>
    <dbReference type="NCBI Taxonomy" id="1803846"/>
    <lineage>
        <taxon>Bacteria</taxon>
        <taxon>Pseudomonadati</taxon>
        <taxon>Bacteroidota</taxon>
        <taxon>Flavobacteriia</taxon>
        <taxon>Flavobacteriales</taxon>
        <taxon>Flavobacteriaceae</taxon>
        <taxon>Flavivirga</taxon>
    </lineage>
</organism>
<dbReference type="AlphaFoldDB" id="A0A2K9PSB8"/>